<dbReference type="KEGG" id="mros:EHO51_18345"/>
<evidence type="ECO:0000313" key="2">
    <source>
        <dbReference type="EMBL" id="AZG78800.1"/>
    </source>
</evidence>
<dbReference type="Pfam" id="PF01710">
    <property type="entry name" value="HTH_Tnp_IS630"/>
    <property type="match status" value="1"/>
</dbReference>
<dbReference type="InterPro" id="IPR002622">
    <property type="entry name" value="Transposase_14"/>
</dbReference>
<evidence type="ECO:0000313" key="3">
    <source>
        <dbReference type="Proteomes" id="UP000273982"/>
    </source>
</evidence>
<geneLocation type="plasmid" evidence="3">
    <name>pgw6_1</name>
</geneLocation>
<dbReference type="EMBL" id="CP034087">
    <property type="protein sequence ID" value="AZG78800.1"/>
    <property type="molecule type" value="Genomic_DNA"/>
</dbReference>
<organism evidence="2 3">
    <name type="scientific">Methylocystis rosea</name>
    <dbReference type="NCBI Taxonomy" id="173366"/>
    <lineage>
        <taxon>Bacteria</taxon>
        <taxon>Pseudomonadati</taxon>
        <taxon>Pseudomonadota</taxon>
        <taxon>Alphaproteobacteria</taxon>
        <taxon>Hyphomicrobiales</taxon>
        <taxon>Methylocystaceae</taxon>
        <taxon>Methylocystis</taxon>
    </lineage>
</organism>
<dbReference type="InterPro" id="IPR009057">
    <property type="entry name" value="Homeodomain-like_sf"/>
</dbReference>
<dbReference type="RefSeq" id="WP_124740310.1">
    <property type="nucleotide sequence ID" value="NZ_CP034087.1"/>
</dbReference>
<proteinExistence type="predicted"/>
<reference evidence="2 3" key="1">
    <citation type="submission" date="2018-11" db="EMBL/GenBank/DDBJ databases">
        <title>Genome squencing of methanotrophic bacteria isolated from alkaline groundwater in Korea.</title>
        <authorList>
            <person name="Nguyen L.N."/>
        </authorList>
    </citation>
    <scope>NUCLEOTIDE SEQUENCE [LARGE SCALE GENOMIC DNA]</scope>
    <source>
        <strain evidence="2 3">GW6</strain>
        <plasmid evidence="3">pgw6_1</plasmid>
    </source>
</reference>
<evidence type="ECO:0000259" key="1">
    <source>
        <dbReference type="Pfam" id="PF01710"/>
    </source>
</evidence>
<dbReference type="SUPFAM" id="SSF46689">
    <property type="entry name" value="Homeodomain-like"/>
    <property type="match status" value="1"/>
</dbReference>
<dbReference type="Proteomes" id="UP000273982">
    <property type="component" value="Plasmid pGW6_1"/>
</dbReference>
<sequence>MALSNDLRKRVVEAVVSGGLSRNAAAQRFEVGIASAVRWVKQFETTGAMSPKATGGDRRSGRIEAHHDYLMGLIRRTPDITLLEIQERLIKNCGEHFSSSVLWRFFDRHGVTFKKRPRTPRSSGART</sequence>
<feature type="domain" description="Transposase Synechocystis PCC 6803" evidence="1">
    <location>
        <begin position="1"/>
        <end position="117"/>
    </location>
</feature>
<name>A0A3G8MC66_9HYPH</name>
<dbReference type="AlphaFoldDB" id="A0A3G8MC66"/>
<protein>
    <submittedName>
        <fullName evidence="2">Transposase</fullName>
    </submittedName>
</protein>
<accession>A0A3G8MC66</accession>
<keyword evidence="2" id="KW-0614">Plasmid</keyword>
<gene>
    <name evidence="2" type="ORF">EHO51_18345</name>
</gene>